<dbReference type="EMBL" id="QFQP01000002">
    <property type="protein sequence ID" value="PZR17719.1"/>
    <property type="molecule type" value="Genomic_DNA"/>
</dbReference>
<evidence type="ECO:0000259" key="5">
    <source>
        <dbReference type="PROSITE" id="PS50893"/>
    </source>
</evidence>
<dbReference type="GO" id="GO:0016887">
    <property type="term" value="F:ATP hydrolysis activity"/>
    <property type="evidence" value="ECO:0007669"/>
    <property type="project" value="InterPro"/>
</dbReference>
<evidence type="ECO:0000256" key="1">
    <source>
        <dbReference type="ARBA" id="ARBA00005417"/>
    </source>
</evidence>
<feature type="domain" description="ABC transporter" evidence="5">
    <location>
        <begin position="2"/>
        <end position="232"/>
    </location>
</feature>
<evidence type="ECO:0000256" key="4">
    <source>
        <dbReference type="ARBA" id="ARBA00022840"/>
    </source>
</evidence>
<evidence type="ECO:0000313" key="6">
    <source>
        <dbReference type="EMBL" id="PZR17719.1"/>
    </source>
</evidence>
<dbReference type="CDD" id="cd03257">
    <property type="entry name" value="ABC_NikE_OppD_transporters"/>
    <property type="match status" value="1"/>
</dbReference>
<dbReference type="GO" id="GO:0055085">
    <property type="term" value="P:transmembrane transport"/>
    <property type="evidence" value="ECO:0007669"/>
    <property type="project" value="UniProtKB-ARBA"/>
</dbReference>
<dbReference type="PANTHER" id="PTHR43776:SF7">
    <property type="entry name" value="D,D-DIPEPTIDE TRANSPORT ATP-BINDING PROTEIN DDPF-RELATED"/>
    <property type="match status" value="1"/>
</dbReference>
<dbReference type="InterPro" id="IPR003593">
    <property type="entry name" value="AAA+_ATPase"/>
</dbReference>
<keyword evidence="2" id="KW-0813">Transport</keyword>
<dbReference type="SUPFAM" id="SSF52540">
    <property type="entry name" value="P-loop containing nucleoside triphosphate hydrolases"/>
    <property type="match status" value="1"/>
</dbReference>
<sequence length="235" mass="25429">MLDAREVRVSYGTREAVRGVSLQLRRGERLGLIGESGSGKSSLARALLGLEPLASGTVSFDGQPMHGASKQLRRRFQPVFQDVGAALDPRMTIQGSLLEPFTIHGMPKPDLGSLLSQVQLSPELLPRFPRELSVGQRQRVNLARALALDPEVLLLDEPVSALDVSVQAQVLNLLNQLAAARSLAFLVITHDLAVVAHLCSRVLVMRDGQLVEQGSVDAILSAPQHPYTKQLVASR</sequence>
<reference evidence="6 7" key="1">
    <citation type="submission" date="2017-08" db="EMBL/GenBank/DDBJ databases">
        <title>Infants hospitalized years apart are colonized by the same room-sourced microbial strains.</title>
        <authorList>
            <person name="Brooks B."/>
            <person name="Olm M.R."/>
            <person name="Firek B.A."/>
            <person name="Baker R."/>
            <person name="Thomas B.C."/>
            <person name="Morowitz M.J."/>
            <person name="Banfield J.F."/>
        </authorList>
    </citation>
    <scope>NUCLEOTIDE SEQUENCE [LARGE SCALE GENOMIC DNA]</scope>
    <source>
        <strain evidence="6">S2_003_000_R2_14</strain>
    </source>
</reference>
<protein>
    <submittedName>
        <fullName evidence="6">ABC transporter ATP-binding protein</fullName>
    </submittedName>
</protein>
<comment type="similarity">
    <text evidence="1">Belongs to the ABC transporter superfamily.</text>
</comment>
<organism evidence="6 7">
    <name type="scientific">Archangium gephyra</name>
    <dbReference type="NCBI Taxonomy" id="48"/>
    <lineage>
        <taxon>Bacteria</taxon>
        <taxon>Pseudomonadati</taxon>
        <taxon>Myxococcota</taxon>
        <taxon>Myxococcia</taxon>
        <taxon>Myxococcales</taxon>
        <taxon>Cystobacterineae</taxon>
        <taxon>Archangiaceae</taxon>
        <taxon>Archangium</taxon>
    </lineage>
</organism>
<name>A0A2W5TPY1_9BACT</name>
<comment type="caution">
    <text evidence="6">The sequence shown here is derived from an EMBL/GenBank/DDBJ whole genome shotgun (WGS) entry which is preliminary data.</text>
</comment>
<dbReference type="Proteomes" id="UP000249061">
    <property type="component" value="Unassembled WGS sequence"/>
</dbReference>
<dbReference type="AlphaFoldDB" id="A0A2W5TPY1"/>
<dbReference type="PANTHER" id="PTHR43776">
    <property type="entry name" value="TRANSPORT ATP-BINDING PROTEIN"/>
    <property type="match status" value="1"/>
</dbReference>
<dbReference type="InterPro" id="IPR003439">
    <property type="entry name" value="ABC_transporter-like_ATP-bd"/>
</dbReference>
<evidence type="ECO:0000313" key="7">
    <source>
        <dbReference type="Proteomes" id="UP000249061"/>
    </source>
</evidence>
<accession>A0A2W5TPY1</accession>
<dbReference type="Pfam" id="PF00005">
    <property type="entry name" value="ABC_tran"/>
    <property type="match status" value="1"/>
</dbReference>
<dbReference type="InterPro" id="IPR027417">
    <property type="entry name" value="P-loop_NTPase"/>
</dbReference>
<proteinExistence type="inferred from homology"/>
<dbReference type="GO" id="GO:0005524">
    <property type="term" value="F:ATP binding"/>
    <property type="evidence" value="ECO:0007669"/>
    <property type="project" value="UniProtKB-KW"/>
</dbReference>
<dbReference type="SMART" id="SM00382">
    <property type="entry name" value="AAA"/>
    <property type="match status" value="1"/>
</dbReference>
<evidence type="ECO:0000256" key="2">
    <source>
        <dbReference type="ARBA" id="ARBA00022448"/>
    </source>
</evidence>
<evidence type="ECO:0000256" key="3">
    <source>
        <dbReference type="ARBA" id="ARBA00022741"/>
    </source>
</evidence>
<dbReference type="PROSITE" id="PS50893">
    <property type="entry name" value="ABC_TRANSPORTER_2"/>
    <property type="match status" value="1"/>
</dbReference>
<dbReference type="InterPro" id="IPR050319">
    <property type="entry name" value="ABC_transp_ATP-bind"/>
</dbReference>
<dbReference type="InterPro" id="IPR017871">
    <property type="entry name" value="ABC_transporter-like_CS"/>
</dbReference>
<dbReference type="PROSITE" id="PS00211">
    <property type="entry name" value="ABC_TRANSPORTER_1"/>
    <property type="match status" value="1"/>
</dbReference>
<keyword evidence="4 6" id="KW-0067">ATP-binding</keyword>
<gene>
    <name evidence="6" type="ORF">DI536_04870</name>
</gene>
<dbReference type="Gene3D" id="3.40.50.300">
    <property type="entry name" value="P-loop containing nucleotide triphosphate hydrolases"/>
    <property type="match status" value="1"/>
</dbReference>
<keyword evidence="3" id="KW-0547">Nucleotide-binding</keyword>